<name>A0A0Q2USF9_VIBFU</name>
<proteinExistence type="predicted"/>
<dbReference type="EMBL" id="LKHS01000047">
    <property type="protein sequence ID" value="KQH83520.1"/>
    <property type="molecule type" value="Genomic_DNA"/>
</dbReference>
<keyword evidence="2" id="KW-1185">Reference proteome</keyword>
<protein>
    <submittedName>
        <fullName evidence="1">Uncharacterized protein</fullName>
    </submittedName>
</protein>
<evidence type="ECO:0000313" key="2">
    <source>
        <dbReference type="Proteomes" id="UP000051221"/>
    </source>
</evidence>
<dbReference type="InParanoid" id="A0A0Q2USF9"/>
<accession>A0A0Q2USF9</accession>
<reference evidence="1 2" key="1">
    <citation type="submission" date="2015-08" db="EMBL/GenBank/DDBJ databases">
        <title>Antibacterial properties of a collection of Vibrionaceae strains.</title>
        <authorList>
            <person name="Giubergia S."/>
        </authorList>
    </citation>
    <scope>NUCLEOTIDE SEQUENCE [LARGE SCALE GENOMIC DNA]</scope>
    <source>
        <strain evidence="1 2">S0821</strain>
    </source>
</reference>
<gene>
    <name evidence="1" type="ORF">AMR76_22480</name>
</gene>
<dbReference type="Proteomes" id="UP000051221">
    <property type="component" value="Unassembled WGS sequence"/>
</dbReference>
<dbReference type="AlphaFoldDB" id="A0A0Q2USF9"/>
<evidence type="ECO:0000313" key="1">
    <source>
        <dbReference type="EMBL" id="KQH83520.1"/>
    </source>
</evidence>
<sequence>MKKEQEFYRERTVGLLTNFQLLELSLKMYIGKSYDFIHALVGDRIHFDFSIEDVENYPLERLLNTFVKLNDNKELHKRLNKLRNQRNYIAHEALIITIGNNPNMDTLHEKAREFFELEDELSDCLKVLVAEFEKLHMKYVANA</sequence>
<comment type="caution">
    <text evidence="1">The sequence shown here is derived from an EMBL/GenBank/DDBJ whole genome shotgun (WGS) entry which is preliminary data.</text>
</comment>
<organism evidence="1 2">
    <name type="scientific">Vibrio furnissii</name>
    <dbReference type="NCBI Taxonomy" id="29494"/>
    <lineage>
        <taxon>Bacteria</taxon>
        <taxon>Pseudomonadati</taxon>
        <taxon>Pseudomonadota</taxon>
        <taxon>Gammaproteobacteria</taxon>
        <taxon>Vibrionales</taxon>
        <taxon>Vibrionaceae</taxon>
        <taxon>Vibrio</taxon>
    </lineage>
</organism>